<dbReference type="InterPro" id="IPR040788">
    <property type="entry name" value="HEPN_MAE_28990"/>
</dbReference>
<evidence type="ECO:0000259" key="1">
    <source>
        <dbReference type="Pfam" id="PF18737"/>
    </source>
</evidence>
<accession>K9YJ53</accession>
<evidence type="ECO:0000313" key="2">
    <source>
        <dbReference type="EMBL" id="AFZ46884.1"/>
    </source>
</evidence>
<dbReference type="Proteomes" id="UP000010483">
    <property type="component" value="Chromosome"/>
</dbReference>
<evidence type="ECO:0000313" key="3">
    <source>
        <dbReference type="Proteomes" id="UP000010483"/>
    </source>
</evidence>
<dbReference type="STRING" id="292563.Cyast_0912"/>
<name>K9YJ53_CYASC</name>
<dbReference type="Pfam" id="PF18737">
    <property type="entry name" value="HEPN_MAE_28990"/>
    <property type="match status" value="1"/>
</dbReference>
<protein>
    <recommendedName>
        <fullName evidence="1">MAE-28990/MAE-18760-like HEPN domain-containing protein</fullName>
    </recommendedName>
</protein>
<dbReference type="eggNOG" id="ENOG502ZC55">
    <property type="taxonomic scope" value="Bacteria"/>
</dbReference>
<sequence>MQTVLDDFNKRAKEITDYVVFIRNLENQNIKISKENHGTKIDTELLKTLKATAYLLIYNLIESTMRLAIEYIFNDIKTKNVSFDNLRQELKTLIWQNIKNKSADKLTNNIINVGKDIIHASFDSSKLFSGNVDAKEIKETAKKFGFSYQTNNIHTRGGSDLLSIKTHRNNLAHGWESFNDVGKNATGENLIEISERVIEYLRQILENIDQYLANEEYLESNVER</sequence>
<dbReference type="BioCyc" id="CSTA292563:G1353-919-MONOMER"/>
<gene>
    <name evidence="2" type="ordered locus">Cyast_0912</name>
</gene>
<dbReference type="KEGG" id="csn:Cyast_0912"/>
<dbReference type="AlphaFoldDB" id="K9YJ53"/>
<reference evidence="3" key="1">
    <citation type="journal article" date="2013" name="Proc. Natl. Acad. Sci. U.S.A.">
        <title>Improving the coverage of the cyanobacterial phylum using diversity-driven genome sequencing.</title>
        <authorList>
            <person name="Shih P.M."/>
            <person name="Wu D."/>
            <person name="Latifi A."/>
            <person name="Axen S.D."/>
            <person name="Fewer D.P."/>
            <person name="Talla E."/>
            <person name="Calteau A."/>
            <person name="Cai F."/>
            <person name="Tandeau de Marsac N."/>
            <person name="Rippka R."/>
            <person name="Herdman M."/>
            <person name="Sivonen K."/>
            <person name="Coursin T."/>
            <person name="Laurent T."/>
            <person name="Goodwin L."/>
            <person name="Nolan M."/>
            <person name="Davenport K.W."/>
            <person name="Han C.S."/>
            <person name="Rubin E.M."/>
            <person name="Eisen J.A."/>
            <person name="Woyke T."/>
            <person name="Gugger M."/>
            <person name="Kerfeld C.A."/>
        </authorList>
    </citation>
    <scope>NUCLEOTIDE SEQUENCE [LARGE SCALE GENOMIC DNA]</scope>
    <source>
        <strain evidence="3">ATCC 29140 / PCC 7202</strain>
    </source>
</reference>
<organism evidence="2 3">
    <name type="scientific">Cyanobacterium stanieri (strain ATCC 29140 / PCC 7202)</name>
    <dbReference type="NCBI Taxonomy" id="292563"/>
    <lineage>
        <taxon>Bacteria</taxon>
        <taxon>Bacillati</taxon>
        <taxon>Cyanobacteriota</taxon>
        <taxon>Cyanophyceae</taxon>
        <taxon>Oscillatoriophycideae</taxon>
        <taxon>Chroococcales</taxon>
        <taxon>Geminocystaceae</taxon>
        <taxon>Cyanobacterium</taxon>
    </lineage>
</organism>
<keyword evidence="3" id="KW-1185">Reference proteome</keyword>
<dbReference type="EMBL" id="CP003940">
    <property type="protein sequence ID" value="AFZ46884.1"/>
    <property type="molecule type" value="Genomic_DNA"/>
</dbReference>
<feature type="domain" description="MAE-28990/MAE-18760-like HEPN" evidence="1">
    <location>
        <begin position="2"/>
        <end position="217"/>
    </location>
</feature>
<dbReference type="HOGENOM" id="CLU_100975_0_0_3"/>
<dbReference type="PATRIC" id="fig|292563.3.peg.956"/>
<proteinExistence type="predicted"/>